<comment type="caution">
    <text evidence="1">The sequence shown here is derived from an EMBL/GenBank/DDBJ whole genome shotgun (WGS) entry which is preliminary data.</text>
</comment>
<evidence type="ECO:0000313" key="1">
    <source>
        <dbReference type="EMBL" id="KAF9614746.1"/>
    </source>
</evidence>
<accession>A0A835IBF7</accession>
<protein>
    <submittedName>
        <fullName evidence="1">Uncharacterized protein</fullName>
    </submittedName>
</protein>
<reference evidence="1 2" key="1">
    <citation type="submission" date="2020-10" db="EMBL/GenBank/DDBJ databases">
        <title>The Coptis chinensis genome and diversification of protoberbering-type alkaloids.</title>
        <authorList>
            <person name="Wang B."/>
            <person name="Shu S."/>
            <person name="Song C."/>
            <person name="Liu Y."/>
        </authorList>
    </citation>
    <scope>NUCLEOTIDE SEQUENCE [LARGE SCALE GENOMIC DNA]</scope>
    <source>
        <strain evidence="1">HL-2020</strain>
        <tissue evidence="1">Leaf</tissue>
    </source>
</reference>
<name>A0A835IBF7_9MAGN</name>
<feature type="non-terminal residue" evidence="1">
    <location>
        <position position="91"/>
    </location>
</feature>
<dbReference type="EMBL" id="JADFTS010000003">
    <property type="protein sequence ID" value="KAF9614746.1"/>
    <property type="molecule type" value="Genomic_DNA"/>
</dbReference>
<proteinExistence type="predicted"/>
<gene>
    <name evidence="1" type="ORF">IFM89_020579</name>
</gene>
<dbReference type="Proteomes" id="UP000631114">
    <property type="component" value="Unassembled WGS sequence"/>
</dbReference>
<keyword evidence="2" id="KW-1185">Reference proteome</keyword>
<organism evidence="1 2">
    <name type="scientific">Coptis chinensis</name>
    <dbReference type="NCBI Taxonomy" id="261450"/>
    <lineage>
        <taxon>Eukaryota</taxon>
        <taxon>Viridiplantae</taxon>
        <taxon>Streptophyta</taxon>
        <taxon>Embryophyta</taxon>
        <taxon>Tracheophyta</taxon>
        <taxon>Spermatophyta</taxon>
        <taxon>Magnoliopsida</taxon>
        <taxon>Ranunculales</taxon>
        <taxon>Ranunculaceae</taxon>
        <taxon>Coptidoideae</taxon>
        <taxon>Coptis</taxon>
    </lineage>
</organism>
<evidence type="ECO:0000313" key="2">
    <source>
        <dbReference type="Proteomes" id="UP000631114"/>
    </source>
</evidence>
<dbReference type="AlphaFoldDB" id="A0A835IBF7"/>
<sequence>MEGNRKSPRKRKENNDDMQLEYSRGTQVGLDNLVTEFPFFLVASKNFRVLWILKVQSILQAPIVSGREPTRLQDERKLRLSSKRAKWKSES</sequence>